<sequence>MCTPFIKTETKTLKWLSVGILPEDGPIISRPNNPHPAISAQVPFILNLKKFFPCFLPAQRSLPPRLLARSIQPFSVVATEPIFIKKHTLCLFPNPSRLFSVFPYPTTSFTSGQQERVYFGKLGTPDTSEDFDLMSEWLDSGSDILASTKESILDFNQEQQADNASKRKKIVESDKRPEQQQPLFYSILNPLHAPNKVDHQKSEQQVMEQLSQQHIGWETGKDNALGGNMKERLEIRQERLDLELLRRRGRWKKDERATRRRAETNPTEIKVKETSPPGPKPPQCQPLPHSTNYKTMSQCTLAPNYPIMVERDLGFIAMIRVFLRPHLVSASVADVEKNLMFDQFPLECVMESNSTMEINKRKKTIGRADD</sequence>
<dbReference type="Proteomes" id="UP000887563">
    <property type="component" value="Unplaced"/>
</dbReference>
<dbReference type="WBParaSite" id="Minc3s02006g27719">
    <property type="protein sequence ID" value="Minc3s02006g27719"/>
    <property type="gene ID" value="Minc3s02006g27719"/>
</dbReference>
<keyword evidence="2" id="KW-1185">Reference proteome</keyword>
<proteinExistence type="predicted"/>
<organism evidence="2 3">
    <name type="scientific">Meloidogyne incognita</name>
    <name type="common">Southern root-knot nematode worm</name>
    <name type="synonym">Oxyuris incognita</name>
    <dbReference type="NCBI Taxonomy" id="6306"/>
    <lineage>
        <taxon>Eukaryota</taxon>
        <taxon>Metazoa</taxon>
        <taxon>Ecdysozoa</taxon>
        <taxon>Nematoda</taxon>
        <taxon>Chromadorea</taxon>
        <taxon>Rhabditida</taxon>
        <taxon>Tylenchina</taxon>
        <taxon>Tylenchomorpha</taxon>
        <taxon>Tylenchoidea</taxon>
        <taxon>Meloidogynidae</taxon>
        <taxon>Meloidogyninae</taxon>
        <taxon>Meloidogyne</taxon>
        <taxon>Meloidogyne incognita group</taxon>
    </lineage>
</organism>
<feature type="region of interest" description="Disordered" evidence="1">
    <location>
        <begin position="252"/>
        <end position="287"/>
    </location>
</feature>
<feature type="compositionally biased region" description="Pro residues" evidence="1">
    <location>
        <begin position="276"/>
        <end position="285"/>
    </location>
</feature>
<evidence type="ECO:0000256" key="1">
    <source>
        <dbReference type="SAM" id="MobiDB-lite"/>
    </source>
</evidence>
<evidence type="ECO:0000313" key="3">
    <source>
        <dbReference type="WBParaSite" id="Minc3s02006g27719"/>
    </source>
</evidence>
<feature type="compositionally biased region" description="Basic and acidic residues" evidence="1">
    <location>
        <begin position="252"/>
        <end position="273"/>
    </location>
</feature>
<accession>A0A914MRM7</accession>
<protein>
    <submittedName>
        <fullName evidence="3">Uncharacterized protein</fullName>
    </submittedName>
</protein>
<evidence type="ECO:0000313" key="2">
    <source>
        <dbReference type="Proteomes" id="UP000887563"/>
    </source>
</evidence>
<reference evidence="3" key="1">
    <citation type="submission" date="2022-11" db="UniProtKB">
        <authorList>
            <consortium name="WormBaseParasite"/>
        </authorList>
    </citation>
    <scope>IDENTIFICATION</scope>
</reference>
<dbReference type="AlphaFoldDB" id="A0A914MRM7"/>
<name>A0A914MRM7_MELIC</name>